<sequence length="249" mass="29054">MPALLHQNSQQNSLNQPKAFIQSIPFWVMFLSILIFIFKYYFFNDLNVSHSSFLSTTKFWFLVSNIIVLIIALDFGAFCSSSNDGLYKDHPNDDNYRHERENDLKYHTPALKIAETVHNEQVKDIVVYKETKSSTYNKADHQMKPIMISEKDDIVHQLGSKVDHKDVEKNDQEKKKAPPCRHLSMSDGDAAVALKDHKEKNTSVLYRSKTENFDMNAEDNEFSSMSNEELNRRVEEFIKRCNRQIRLEP</sequence>
<name>A0AAF0W9Y6_DAUCS</name>
<evidence type="ECO:0000313" key="4">
    <source>
        <dbReference type="Proteomes" id="UP000077755"/>
    </source>
</evidence>
<protein>
    <recommendedName>
        <fullName evidence="5">DUF4408 domain-containing protein</fullName>
    </recommendedName>
</protein>
<keyword evidence="2" id="KW-1133">Transmembrane helix</keyword>
<evidence type="ECO:0000256" key="1">
    <source>
        <dbReference type="SAM" id="MobiDB-lite"/>
    </source>
</evidence>
<dbReference type="InterPro" id="IPR008480">
    <property type="entry name" value="DUF761_pln"/>
</dbReference>
<reference evidence="3" key="2">
    <citation type="submission" date="2022-03" db="EMBL/GenBank/DDBJ databases">
        <title>Draft title - Genomic analysis of global carrot germplasm unveils the trajectory of domestication and the origin of high carotenoid orange carrot.</title>
        <authorList>
            <person name="Iorizzo M."/>
            <person name="Ellison S."/>
            <person name="Senalik D."/>
            <person name="Macko-Podgorni A."/>
            <person name="Grzebelus D."/>
            <person name="Bostan H."/>
            <person name="Rolling W."/>
            <person name="Curaba J."/>
            <person name="Simon P."/>
        </authorList>
    </citation>
    <scope>NUCLEOTIDE SEQUENCE</scope>
    <source>
        <tissue evidence="3">Leaf</tissue>
    </source>
</reference>
<evidence type="ECO:0000313" key="3">
    <source>
        <dbReference type="EMBL" id="WOG84956.1"/>
    </source>
</evidence>
<dbReference type="Pfam" id="PF05553">
    <property type="entry name" value="DUF761"/>
    <property type="match status" value="1"/>
</dbReference>
<dbReference type="PANTHER" id="PTHR35997:SF6">
    <property type="entry name" value="COTTON FIBER PROTEIN"/>
    <property type="match status" value="1"/>
</dbReference>
<dbReference type="PANTHER" id="PTHR35997">
    <property type="entry name" value="COTTON FIBER PROTEIN-RELATED"/>
    <property type="match status" value="1"/>
</dbReference>
<accession>A0AAF0W9Y6</accession>
<organism evidence="3 4">
    <name type="scientific">Daucus carota subsp. sativus</name>
    <name type="common">Carrot</name>
    <dbReference type="NCBI Taxonomy" id="79200"/>
    <lineage>
        <taxon>Eukaryota</taxon>
        <taxon>Viridiplantae</taxon>
        <taxon>Streptophyta</taxon>
        <taxon>Embryophyta</taxon>
        <taxon>Tracheophyta</taxon>
        <taxon>Spermatophyta</taxon>
        <taxon>Magnoliopsida</taxon>
        <taxon>eudicotyledons</taxon>
        <taxon>Gunneridae</taxon>
        <taxon>Pentapetalae</taxon>
        <taxon>asterids</taxon>
        <taxon>campanulids</taxon>
        <taxon>Apiales</taxon>
        <taxon>Apiaceae</taxon>
        <taxon>Apioideae</taxon>
        <taxon>Scandiceae</taxon>
        <taxon>Daucinae</taxon>
        <taxon>Daucus</taxon>
        <taxon>Daucus sect. Daucus</taxon>
    </lineage>
</organism>
<keyword evidence="2" id="KW-0812">Transmembrane</keyword>
<feature type="transmembrane region" description="Helical" evidence="2">
    <location>
        <begin position="59"/>
        <end position="78"/>
    </location>
</feature>
<keyword evidence="2" id="KW-0472">Membrane</keyword>
<reference evidence="3" key="1">
    <citation type="journal article" date="2016" name="Nat. Genet.">
        <title>A high-quality carrot genome assembly provides new insights into carotenoid accumulation and asterid genome evolution.</title>
        <authorList>
            <person name="Iorizzo M."/>
            <person name="Ellison S."/>
            <person name="Senalik D."/>
            <person name="Zeng P."/>
            <person name="Satapoomin P."/>
            <person name="Huang J."/>
            <person name="Bowman M."/>
            <person name="Iovene M."/>
            <person name="Sanseverino W."/>
            <person name="Cavagnaro P."/>
            <person name="Yildiz M."/>
            <person name="Macko-Podgorni A."/>
            <person name="Moranska E."/>
            <person name="Grzebelus E."/>
            <person name="Grzebelus D."/>
            <person name="Ashrafi H."/>
            <person name="Zheng Z."/>
            <person name="Cheng S."/>
            <person name="Spooner D."/>
            <person name="Van Deynze A."/>
            <person name="Simon P."/>
        </authorList>
    </citation>
    <scope>NUCLEOTIDE SEQUENCE</scope>
    <source>
        <tissue evidence="3">Leaf</tissue>
    </source>
</reference>
<dbReference type="EMBL" id="CP093343">
    <property type="protein sequence ID" value="WOG84956.1"/>
    <property type="molecule type" value="Genomic_DNA"/>
</dbReference>
<dbReference type="Proteomes" id="UP000077755">
    <property type="component" value="Chromosome 1"/>
</dbReference>
<feature type="compositionally biased region" description="Basic and acidic residues" evidence="1">
    <location>
        <begin position="164"/>
        <end position="176"/>
    </location>
</feature>
<evidence type="ECO:0008006" key="5">
    <source>
        <dbReference type="Google" id="ProtNLM"/>
    </source>
</evidence>
<gene>
    <name evidence="3" type="ORF">DCAR_0104142</name>
</gene>
<feature type="region of interest" description="Disordered" evidence="1">
    <location>
        <begin position="164"/>
        <end position="185"/>
    </location>
</feature>
<dbReference type="AlphaFoldDB" id="A0AAF0W9Y6"/>
<feature type="transmembrane region" description="Helical" evidence="2">
    <location>
        <begin position="20"/>
        <end position="38"/>
    </location>
</feature>
<evidence type="ECO:0000256" key="2">
    <source>
        <dbReference type="SAM" id="Phobius"/>
    </source>
</evidence>
<proteinExistence type="predicted"/>
<keyword evidence="4" id="KW-1185">Reference proteome</keyword>